<feature type="region of interest" description="Disordered" evidence="1">
    <location>
        <begin position="84"/>
        <end position="116"/>
    </location>
</feature>
<reference evidence="2" key="1">
    <citation type="journal article" date="2022" name="Int. J. Mol. Sci.">
        <title>Draft Genome of Tanacetum Coccineum: Genomic Comparison of Closely Related Tanacetum-Family Plants.</title>
        <authorList>
            <person name="Yamashiro T."/>
            <person name="Shiraishi A."/>
            <person name="Nakayama K."/>
            <person name="Satake H."/>
        </authorList>
    </citation>
    <scope>NUCLEOTIDE SEQUENCE</scope>
</reference>
<comment type="caution">
    <text evidence="2">The sequence shown here is derived from an EMBL/GenBank/DDBJ whole genome shotgun (WGS) entry which is preliminary data.</text>
</comment>
<proteinExistence type="predicted"/>
<reference evidence="2" key="2">
    <citation type="submission" date="2022-01" db="EMBL/GenBank/DDBJ databases">
        <authorList>
            <person name="Yamashiro T."/>
            <person name="Shiraishi A."/>
            <person name="Satake H."/>
            <person name="Nakayama K."/>
        </authorList>
    </citation>
    <scope>NUCLEOTIDE SEQUENCE</scope>
</reference>
<feature type="compositionally biased region" description="Polar residues" evidence="1">
    <location>
        <begin position="21"/>
        <end position="45"/>
    </location>
</feature>
<feature type="compositionally biased region" description="Low complexity" evidence="1">
    <location>
        <begin position="1"/>
        <end position="13"/>
    </location>
</feature>
<protein>
    <submittedName>
        <fullName evidence="2">Uncharacterized protein</fullName>
    </submittedName>
</protein>
<evidence type="ECO:0000313" key="3">
    <source>
        <dbReference type="Proteomes" id="UP001151760"/>
    </source>
</evidence>
<evidence type="ECO:0000256" key="1">
    <source>
        <dbReference type="SAM" id="MobiDB-lite"/>
    </source>
</evidence>
<gene>
    <name evidence="2" type="ORF">Tco_1093766</name>
</gene>
<keyword evidence="3" id="KW-1185">Reference proteome</keyword>
<name>A0ABQ5IDP7_9ASTR</name>
<accession>A0ABQ5IDP7</accession>
<dbReference type="Proteomes" id="UP001151760">
    <property type="component" value="Unassembled WGS sequence"/>
</dbReference>
<feature type="region of interest" description="Disordered" evidence="1">
    <location>
        <begin position="1"/>
        <end position="54"/>
    </location>
</feature>
<dbReference type="EMBL" id="BQNB010020657">
    <property type="protein sequence ID" value="GJT98248.1"/>
    <property type="molecule type" value="Genomic_DNA"/>
</dbReference>
<evidence type="ECO:0000313" key="2">
    <source>
        <dbReference type="EMBL" id="GJT98248.1"/>
    </source>
</evidence>
<organism evidence="2 3">
    <name type="scientific">Tanacetum coccineum</name>
    <dbReference type="NCBI Taxonomy" id="301880"/>
    <lineage>
        <taxon>Eukaryota</taxon>
        <taxon>Viridiplantae</taxon>
        <taxon>Streptophyta</taxon>
        <taxon>Embryophyta</taxon>
        <taxon>Tracheophyta</taxon>
        <taxon>Spermatophyta</taxon>
        <taxon>Magnoliopsida</taxon>
        <taxon>eudicotyledons</taxon>
        <taxon>Gunneridae</taxon>
        <taxon>Pentapetalae</taxon>
        <taxon>asterids</taxon>
        <taxon>campanulids</taxon>
        <taxon>Asterales</taxon>
        <taxon>Asteraceae</taxon>
        <taxon>Asteroideae</taxon>
        <taxon>Anthemideae</taxon>
        <taxon>Anthemidinae</taxon>
        <taxon>Tanacetum</taxon>
    </lineage>
</organism>
<sequence length="155" mass="17054">MSSPQKPLSKPSKINLPTPKPQSLFNEPLQENSPTTQSNQDSLQPHSLPLGDPCVTRVDQALIPPQSVNQIQFTQPPFPHLLINPHVTSMLHAQSPPSPHGDNQTPPPPPSSPSREMLVDKINQLQDLLNLLAMHLLQCATPSLPYSPKLFTHLN</sequence>